<comment type="function">
    <text evidence="5">Methyltransferase required for the conversion of demethylmenaquinol (DMKH2) to menaquinol (MKH2).</text>
</comment>
<dbReference type="RefSeq" id="WP_111898831.1">
    <property type="nucleotide sequence ID" value="NZ_CP033459.1"/>
</dbReference>
<evidence type="ECO:0000256" key="3">
    <source>
        <dbReference type="ARBA" id="ARBA00022679"/>
    </source>
</evidence>
<dbReference type="KEGG" id="alq:C7Y71_011005"/>
<dbReference type="CDD" id="cd02440">
    <property type="entry name" value="AdoMet_MTases"/>
    <property type="match status" value="1"/>
</dbReference>
<feature type="binding site" evidence="5">
    <location>
        <position position="90"/>
    </location>
    <ligand>
        <name>S-adenosyl-L-methionine</name>
        <dbReference type="ChEBI" id="CHEBI:59789"/>
    </ligand>
</feature>
<evidence type="ECO:0000256" key="5">
    <source>
        <dbReference type="HAMAP-Rule" id="MF_01813"/>
    </source>
</evidence>
<dbReference type="OrthoDB" id="9808140at2"/>
<dbReference type="SUPFAM" id="SSF53335">
    <property type="entry name" value="S-adenosyl-L-methionine-dependent methyltransferases"/>
    <property type="match status" value="1"/>
</dbReference>
<evidence type="ECO:0000256" key="1">
    <source>
        <dbReference type="ARBA" id="ARBA00022428"/>
    </source>
</evidence>
<keyword evidence="7" id="KW-1185">Reference proteome</keyword>
<sequence>MSYKQEHIKPYDAAGEKGGQVEQMFDNISHSYDLLNHLLSFGIDKRWRKAAIKSLEPFHPKQILDVATGTGDFAILAAKQLSPERLLGTDISEGMLNVGRKKVKKAGLENIVTFQKDDCMSLSLADDEFDAVMVAYGVRNFPDLDKGLREMRRVMKPGGRLVIIELTAPRKFPMKQLFWCYSHLFMPAVGRLFSKDKRAYKYLPATMEAFPQGEKMKEILTNAGYQDVTFKRFTFGLSTLYCATK</sequence>
<dbReference type="HAMAP" id="MF_01813">
    <property type="entry name" value="MenG_UbiE_methyltr"/>
    <property type="match status" value="1"/>
</dbReference>
<evidence type="ECO:0000256" key="2">
    <source>
        <dbReference type="ARBA" id="ARBA00022603"/>
    </source>
</evidence>
<organism evidence="6 7">
    <name type="scientific">Pseudoprevotella muciniphila</name>
    <dbReference type="NCBI Taxonomy" id="2133944"/>
    <lineage>
        <taxon>Bacteria</taxon>
        <taxon>Pseudomonadati</taxon>
        <taxon>Bacteroidota</taxon>
        <taxon>Bacteroidia</taxon>
        <taxon>Bacteroidales</taxon>
        <taxon>Prevotellaceae</taxon>
        <taxon>Pseudoprevotella</taxon>
    </lineage>
</organism>
<dbReference type="PANTHER" id="PTHR43591:SF24">
    <property type="entry name" value="2-METHOXY-6-POLYPRENYL-1,4-BENZOQUINOL METHYLASE, MITOCHONDRIAL"/>
    <property type="match status" value="1"/>
</dbReference>
<gene>
    <name evidence="6" type="primary">ubiE</name>
    <name evidence="5" type="synonym">menG</name>
    <name evidence="6" type="ORF">C7Y71_011005</name>
</gene>
<dbReference type="GO" id="GO:0043770">
    <property type="term" value="F:demethylmenaquinone methyltransferase activity"/>
    <property type="evidence" value="ECO:0007669"/>
    <property type="project" value="UniProtKB-UniRule"/>
</dbReference>
<dbReference type="PROSITE" id="PS51608">
    <property type="entry name" value="SAM_MT_UBIE"/>
    <property type="match status" value="1"/>
</dbReference>
<dbReference type="PROSITE" id="PS01183">
    <property type="entry name" value="UBIE_1"/>
    <property type="match status" value="1"/>
</dbReference>
<comment type="pathway">
    <text evidence="5">Quinol/quinone metabolism; menaquinone biosynthesis; menaquinol from 1,4-dihydroxy-2-naphthoate: step 2/2.</text>
</comment>
<feature type="binding site" evidence="5">
    <location>
        <position position="70"/>
    </location>
    <ligand>
        <name>S-adenosyl-L-methionine</name>
        <dbReference type="ChEBI" id="CHEBI:59789"/>
    </ligand>
</feature>
<protein>
    <recommendedName>
        <fullName evidence="5">Demethylmenaquinone methyltransferase</fullName>
        <ecNumber evidence="5">2.1.1.163</ecNumber>
    </recommendedName>
</protein>
<dbReference type="Pfam" id="PF01209">
    <property type="entry name" value="Ubie_methyltran"/>
    <property type="match status" value="1"/>
</dbReference>
<evidence type="ECO:0000256" key="4">
    <source>
        <dbReference type="ARBA" id="ARBA00022691"/>
    </source>
</evidence>
<keyword evidence="3 5" id="KW-0808">Transferase</keyword>
<dbReference type="NCBIfam" id="TIGR01934">
    <property type="entry name" value="MenG_MenH_UbiE"/>
    <property type="match status" value="1"/>
</dbReference>
<dbReference type="EC" id="2.1.1.163" evidence="5"/>
<dbReference type="InterPro" id="IPR023576">
    <property type="entry name" value="UbiE/COQ5_MeTrFase_CS"/>
</dbReference>
<evidence type="ECO:0000313" key="7">
    <source>
        <dbReference type="Proteomes" id="UP000249375"/>
    </source>
</evidence>
<keyword evidence="2 5" id="KW-0489">Methyltransferase</keyword>
<dbReference type="GO" id="GO:0009234">
    <property type="term" value="P:menaquinone biosynthetic process"/>
    <property type="evidence" value="ECO:0007669"/>
    <property type="project" value="UniProtKB-UniRule"/>
</dbReference>
<comment type="catalytic activity">
    <reaction evidence="5">
        <text>a 2-demethylmenaquinol + S-adenosyl-L-methionine = a menaquinol + S-adenosyl-L-homocysteine + H(+)</text>
        <dbReference type="Rhea" id="RHEA:42640"/>
        <dbReference type="Rhea" id="RHEA-COMP:9539"/>
        <dbReference type="Rhea" id="RHEA-COMP:9563"/>
        <dbReference type="ChEBI" id="CHEBI:15378"/>
        <dbReference type="ChEBI" id="CHEBI:18151"/>
        <dbReference type="ChEBI" id="CHEBI:55437"/>
        <dbReference type="ChEBI" id="CHEBI:57856"/>
        <dbReference type="ChEBI" id="CHEBI:59789"/>
        <dbReference type="EC" id="2.1.1.163"/>
    </reaction>
</comment>
<dbReference type="NCBIfam" id="NF001244">
    <property type="entry name" value="PRK00216.1-5"/>
    <property type="match status" value="1"/>
</dbReference>
<dbReference type="InterPro" id="IPR029063">
    <property type="entry name" value="SAM-dependent_MTases_sf"/>
</dbReference>
<keyword evidence="4 5" id="KW-0949">S-adenosyl-L-methionine</keyword>
<comment type="similarity">
    <text evidence="5">Belongs to the class I-like SAM-binding methyltransferase superfamily. MenG/UbiE family.</text>
</comment>
<proteinExistence type="inferred from homology"/>
<dbReference type="Proteomes" id="UP000249375">
    <property type="component" value="Chromosome"/>
</dbReference>
<dbReference type="UniPathway" id="UPA00079">
    <property type="reaction ID" value="UER00169"/>
</dbReference>
<evidence type="ECO:0000313" key="6">
    <source>
        <dbReference type="EMBL" id="QFQ13492.1"/>
    </source>
</evidence>
<dbReference type="AlphaFoldDB" id="A0A5P8E967"/>
<name>A0A5P8E967_9BACT</name>
<feature type="binding site" evidence="5">
    <location>
        <begin position="118"/>
        <end position="119"/>
    </location>
    <ligand>
        <name>S-adenosyl-L-methionine</name>
        <dbReference type="ChEBI" id="CHEBI:59789"/>
    </ligand>
</feature>
<comment type="caution">
    <text evidence="5">Lacks conserved residue(s) required for the propagation of feature annotation.</text>
</comment>
<dbReference type="GO" id="GO:0032259">
    <property type="term" value="P:methylation"/>
    <property type="evidence" value="ECO:0007669"/>
    <property type="project" value="UniProtKB-KW"/>
</dbReference>
<reference evidence="6 7" key="1">
    <citation type="submission" date="2018-11" db="EMBL/GenBank/DDBJ databases">
        <authorList>
            <person name="Na S.W."/>
            <person name="Baik M."/>
        </authorList>
    </citation>
    <scope>NUCLEOTIDE SEQUENCE [LARGE SCALE GENOMIC DNA]</scope>
    <source>
        <strain evidence="6 7">E39</strain>
    </source>
</reference>
<dbReference type="PANTHER" id="PTHR43591">
    <property type="entry name" value="METHYLTRANSFERASE"/>
    <property type="match status" value="1"/>
</dbReference>
<dbReference type="InterPro" id="IPR004033">
    <property type="entry name" value="UbiE/COQ5_MeTrFase"/>
</dbReference>
<keyword evidence="1 5" id="KW-0474">Menaquinone biosynthesis</keyword>
<accession>A0A5P8E967</accession>
<dbReference type="EMBL" id="CP033459">
    <property type="protein sequence ID" value="QFQ13492.1"/>
    <property type="molecule type" value="Genomic_DNA"/>
</dbReference>
<dbReference type="Gene3D" id="3.40.50.150">
    <property type="entry name" value="Vaccinia Virus protein VP39"/>
    <property type="match status" value="1"/>
</dbReference>
<dbReference type="PROSITE" id="PS01184">
    <property type="entry name" value="UBIE_2"/>
    <property type="match status" value="1"/>
</dbReference>